<proteinExistence type="inferred from homology"/>
<dbReference type="PANTHER" id="PTHR43780">
    <property type="entry name" value="1-AMINOCYCLOPROPANE-1-CARBOXYLATE DEAMINASE-RELATED"/>
    <property type="match status" value="1"/>
</dbReference>
<accession>A0ABT0YZE9</accession>
<comment type="cofactor">
    <cofactor evidence="1">
        <name>pyridoxal 5'-phosphate</name>
        <dbReference type="ChEBI" id="CHEBI:597326"/>
    </cofactor>
</comment>
<reference evidence="5" key="1">
    <citation type="submission" date="2022-06" db="EMBL/GenBank/DDBJ databases">
        <title>Gramella sediminis sp. nov., isolated from deep-sea sediment of the Indian Ocean.</title>
        <authorList>
            <person name="Yang L."/>
        </authorList>
    </citation>
    <scope>NUCLEOTIDE SEQUENCE</scope>
    <source>
        <strain evidence="5">HMD3159</strain>
    </source>
</reference>
<dbReference type="InterPro" id="IPR001926">
    <property type="entry name" value="TrpB-like_PALP"/>
</dbReference>
<keyword evidence="6" id="KW-1185">Reference proteome</keyword>
<dbReference type="PANTHER" id="PTHR43780:SF2">
    <property type="entry name" value="1-AMINOCYCLOPROPANE-1-CARBOXYLATE DEAMINASE-RELATED"/>
    <property type="match status" value="1"/>
</dbReference>
<evidence type="ECO:0000313" key="6">
    <source>
        <dbReference type="Proteomes" id="UP001155077"/>
    </source>
</evidence>
<evidence type="ECO:0000259" key="4">
    <source>
        <dbReference type="Pfam" id="PF00291"/>
    </source>
</evidence>
<dbReference type="InterPro" id="IPR027278">
    <property type="entry name" value="ACCD_DCysDesulf"/>
</dbReference>
<feature type="domain" description="Tryptophan synthase beta chain-like PALP" evidence="4">
    <location>
        <begin position="24"/>
        <end position="287"/>
    </location>
</feature>
<dbReference type="Gene3D" id="3.40.50.1100">
    <property type="match status" value="2"/>
</dbReference>
<evidence type="ECO:0000256" key="3">
    <source>
        <dbReference type="ARBA" id="ARBA00022898"/>
    </source>
</evidence>
<comment type="similarity">
    <text evidence="2">Belongs to the ACC deaminase/D-cysteine desulfhydrase family.</text>
</comment>
<dbReference type="SUPFAM" id="SSF53686">
    <property type="entry name" value="Tryptophan synthase beta subunit-like PLP-dependent enzymes"/>
    <property type="match status" value="1"/>
</dbReference>
<keyword evidence="3" id="KW-0663">Pyridoxal phosphate</keyword>
<evidence type="ECO:0000256" key="2">
    <source>
        <dbReference type="ARBA" id="ARBA00008639"/>
    </source>
</evidence>
<dbReference type="PIRSF" id="PIRSF006278">
    <property type="entry name" value="ACCD_DCysDesulf"/>
    <property type="match status" value="1"/>
</dbReference>
<dbReference type="Proteomes" id="UP001155077">
    <property type="component" value="Unassembled WGS sequence"/>
</dbReference>
<protein>
    <submittedName>
        <fullName evidence="5">Pyridoxal-phosphate dependent enzyme</fullName>
    </submittedName>
</protein>
<evidence type="ECO:0000256" key="1">
    <source>
        <dbReference type="ARBA" id="ARBA00001933"/>
    </source>
</evidence>
<dbReference type="Pfam" id="PF00291">
    <property type="entry name" value="PALP"/>
    <property type="match status" value="1"/>
</dbReference>
<evidence type="ECO:0000313" key="5">
    <source>
        <dbReference type="EMBL" id="MCM8568848.1"/>
    </source>
</evidence>
<dbReference type="EMBL" id="JAMSCK010000002">
    <property type="protein sequence ID" value="MCM8568848.1"/>
    <property type="molecule type" value="Genomic_DNA"/>
</dbReference>
<organism evidence="5 6">
    <name type="scientific">Gramella jeungdoensis</name>
    <dbReference type="NCBI Taxonomy" id="708091"/>
    <lineage>
        <taxon>Bacteria</taxon>
        <taxon>Pseudomonadati</taxon>
        <taxon>Bacteroidota</taxon>
        <taxon>Flavobacteriia</taxon>
        <taxon>Flavobacteriales</taxon>
        <taxon>Flavobacteriaceae</taxon>
        <taxon>Christiangramia</taxon>
    </lineage>
</organism>
<gene>
    <name evidence="5" type="ORF">NE848_05625</name>
</gene>
<dbReference type="RefSeq" id="WP_252111301.1">
    <property type="nucleotide sequence ID" value="NZ_JAMSCK010000002.1"/>
</dbReference>
<dbReference type="InterPro" id="IPR036052">
    <property type="entry name" value="TrpB-like_PALP_sf"/>
</dbReference>
<sequence length="309" mass="34944">MQDFFDSQFSQNIPNEFIKEFPGGIELWIKREDLLHSEVSGNKFRKLKYNLIAARDQNYNTLLTFGGAHSNHIAAAAAAGKKFGFKSIGVIRGDELEKNQEIWSPTLKYASSCSMKFHFVSREEYRQKDSADFINTLRDSFGEFYLLPEGGTNNLAIKGCEEILTENDKEFDFICSSVGTGGTLAGLINSSEAHQRVLGFSSLNSDHLQDEVKELVTKSNWEIILNYHFGGYARVNAALIEFMNEFHKKYKIKLDPVYTGKLVFGIFELVKKGYFPENSKILAIHTGGLQGIEGMNSFLKKKDLPQIIY</sequence>
<comment type="caution">
    <text evidence="5">The sequence shown here is derived from an EMBL/GenBank/DDBJ whole genome shotgun (WGS) entry which is preliminary data.</text>
</comment>
<name>A0ABT0YZE9_9FLAO</name>